<evidence type="ECO:0000256" key="2">
    <source>
        <dbReference type="ARBA" id="ARBA00003120"/>
    </source>
</evidence>
<dbReference type="InterPro" id="IPR015421">
    <property type="entry name" value="PyrdxlP-dep_Trfase_major"/>
</dbReference>
<dbReference type="InterPro" id="IPR015422">
    <property type="entry name" value="PyrdxlP-dep_Trfase_small"/>
</dbReference>
<sequence>MIYLDFNATTPVAPEVLEAMLPFLREEFGNPASNYPRGWRALEAVGAARRQVAETLGCTPEEVVFTSGATEANNTVIKGVAWQYRAGQIITTAIEHPAVAMPCRWLATQGFEITTIPVDSQGLVDPEDIRQALTPRTILVSVMHANNETGAIQPLAEIGAITQEAGVLLHTDAAQSVGKIPVNVKELRVDFLTVAGHKCYAPKGVGALYVRGETEFIPLLHGGGQEKSRRSGTENVPYIVALGEACRLIQNRLAADQDHFRALRDRLHRLLQEGYPDLVLNGPESERLPNTLNVSFPGLSGRAILAGIWDLEASVGAACHGDEEHPSPILTVMGVPPEVALGAVRLSVGRSTTMAEVEEAARLILARVMELQGKSRA</sequence>
<keyword evidence="9" id="KW-0411">Iron-sulfur</keyword>
<evidence type="ECO:0000256" key="11">
    <source>
        <dbReference type="RuleBase" id="RU004504"/>
    </source>
</evidence>
<keyword evidence="8" id="KW-0408">Iron</keyword>
<accession>A0A7C3V7Q1</accession>
<dbReference type="EC" id="2.8.1.7" evidence="4"/>
<dbReference type="GO" id="GO:0031071">
    <property type="term" value="F:cysteine desulfurase activity"/>
    <property type="evidence" value="ECO:0007669"/>
    <property type="project" value="UniProtKB-EC"/>
</dbReference>
<dbReference type="PANTHER" id="PTHR11601:SF34">
    <property type="entry name" value="CYSTEINE DESULFURASE"/>
    <property type="match status" value="1"/>
</dbReference>
<comment type="caution">
    <text evidence="13">The sequence shown here is derived from an EMBL/GenBank/DDBJ whole genome shotgun (WGS) entry which is preliminary data.</text>
</comment>
<evidence type="ECO:0000256" key="5">
    <source>
        <dbReference type="ARBA" id="ARBA00022679"/>
    </source>
</evidence>
<dbReference type="EMBL" id="DTMF01000193">
    <property type="protein sequence ID" value="HGF34259.1"/>
    <property type="molecule type" value="Genomic_DNA"/>
</dbReference>
<dbReference type="InterPro" id="IPR000192">
    <property type="entry name" value="Aminotrans_V_dom"/>
</dbReference>
<evidence type="ECO:0000256" key="4">
    <source>
        <dbReference type="ARBA" id="ARBA00012239"/>
    </source>
</evidence>
<reference evidence="13" key="1">
    <citation type="journal article" date="2020" name="mSystems">
        <title>Genome- and Community-Level Interaction Insights into Carbon Utilization and Element Cycling Functions of Hydrothermarchaeota in Hydrothermal Sediment.</title>
        <authorList>
            <person name="Zhou Z."/>
            <person name="Liu Y."/>
            <person name="Xu W."/>
            <person name="Pan J."/>
            <person name="Luo Z.H."/>
            <person name="Li M."/>
        </authorList>
    </citation>
    <scope>NUCLEOTIDE SEQUENCE [LARGE SCALE GENOMIC DNA]</scope>
    <source>
        <strain evidence="13">SpSt-897</strain>
    </source>
</reference>
<evidence type="ECO:0000256" key="3">
    <source>
        <dbReference type="ARBA" id="ARBA00006490"/>
    </source>
</evidence>
<comment type="similarity">
    <text evidence="3">Belongs to the class-V pyridoxal-phosphate-dependent aminotransferase family. NifS/IscS subfamily.</text>
</comment>
<dbReference type="GO" id="GO:0051536">
    <property type="term" value="F:iron-sulfur cluster binding"/>
    <property type="evidence" value="ECO:0007669"/>
    <property type="project" value="UniProtKB-KW"/>
</dbReference>
<feature type="domain" description="Aminotransferase class V" evidence="12">
    <location>
        <begin position="2"/>
        <end position="358"/>
    </location>
</feature>
<gene>
    <name evidence="13" type="ORF">ENW96_07715</name>
</gene>
<keyword evidence="5" id="KW-0808">Transferase</keyword>
<evidence type="ECO:0000256" key="7">
    <source>
        <dbReference type="ARBA" id="ARBA00022898"/>
    </source>
</evidence>
<dbReference type="PANTHER" id="PTHR11601">
    <property type="entry name" value="CYSTEINE DESULFURYLASE FAMILY MEMBER"/>
    <property type="match status" value="1"/>
</dbReference>
<protein>
    <recommendedName>
        <fullName evidence="4">cysteine desulfurase</fullName>
        <ecNumber evidence="4">2.8.1.7</ecNumber>
    </recommendedName>
</protein>
<dbReference type="Pfam" id="PF00266">
    <property type="entry name" value="Aminotran_5"/>
    <property type="match status" value="1"/>
</dbReference>
<evidence type="ECO:0000256" key="9">
    <source>
        <dbReference type="ARBA" id="ARBA00023014"/>
    </source>
</evidence>
<dbReference type="GO" id="GO:0046872">
    <property type="term" value="F:metal ion binding"/>
    <property type="evidence" value="ECO:0007669"/>
    <property type="project" value="UniProtKB-KW"/>
</dbReference>
<evidence type="ECO:0000259" key="12">
    <source>
        <dbReference type="Pfam" id="PF00266"/>
    </source>
</evidence>
<comment type="function">
    <text evidence="2">Catalyzes the removal of elemental sulfur atoms from cysteine to produce alanine. Seems to participate in the biosynthesis of the nitrogenase metalloclusters by providing the inorganic sulfur required for the Fe-S core formation.</text>
</comment>
<evidence type="ECO:0000256" key="6">
    <source>
        <dbReference type="ARBA" id="ARBA00022723"/>
    </source>
</evidence>
<keyword evidence="6" id="KW-0479">Metal-binding</keyword>
<evidence type="ECO:0000313" key="13">
    <source>
        <dbReference type="EMBL" id="HGF34259.1"/>
    </source>
</evidence>
<dbReference type="InterPro" id="IPR020578">
    <property type="entry name" value="Aminotrans_V_PyrdxlP_BS"/>
</dbReference>
<dbReference type="AlphaFoldDB" id="A0A7C3V7Q1"/>
<dbReference type="PIRSF" id="PIRSF005572">
    <property type="entry name" value="NifS"/>
    <property type="match status" value="1"/>
</dbReference>
<proteinExistence type="inferred from homology"/>
<evidence type="ECO:0000256" key="10">
    <source>
        <dbReference type="ARBA" id="ARBA00050776"/>
    </source>
</evidence>
<dbReference type="FunFam" id="3.90.1150.10:FF:000065">
    <property type="entry name" value="Selenocysteine lyase"/>
    <property type="match status" value="1"/>
</dbReference>
<dbReference type="InterPro" id="IPR015424">
    <property type="entry name" value="PyrdxlP-dep_Trfase"/>
</dbReference>
<dbReference type="InterPro" id="IPR016454">
    <property type="entry name" value="Cysteine_dSase"/>
</dbReference>
<name>A0A7C3V7Q1_9BACT</name>
<evidence type="ECO:0000256" key="8">
    <source>
        <dbReference type="ARBA" id="ARBA00023004"/>
    </source>
</evidence>
<dbReference type="Gene3D" id="3.40.640.10">
    <property type="entry name" value="Type I PLP-dependent aspartate aminotransferase-like (Major domain)"/>
    <property type="match status" value="1"/>
</dbReference>
<dbReference type="FunFam" id="3.40.640.10:FF:000084">
    <property type="entry name" value="IscS-like cysteine desulfurase"/>
    <property type="match status" value="1"/>
</dbReference>
<dbReference type="PROSITE" id="PS00595">
    <property type="entry name" value="AA_TRANSFER_CLASS_5"/>
    <property type="match status" value="1"/>
</dbReference>
<comment type="cofactor">
    <cofactor evidence="1 11">
        <name>pyridoxal 5'-phosphate</name>
        <dbReference type="ChEBI" id="CHEBI:597326"/>
    </cofactor>
</comment>
<dbReference type="Gene3D" id="3.90.1150.10">
    <property type="entry name" value="Aspartate Aminotransferase, domain 1"/>
    <property type="match status" value="1"/>
</dbReference>
<dbReference type="SUPFAM" id="SSF53383">
    <property type="entry name" value="PLP-dependent transferases"/>
    <property type="match status" value="1"/>
</dbReference>
<organism evidence="13">
    <name type="scientific">Desulfobacca acetoxidans</name>
    <dbReference type="NCBI Taxonomy" id="60893"/>
    <lineage>
        <taxon>Bacteria</taxon>
        <taxon>Pseudomonadati</taxon>
        <taxon>Thermodesulfobacteriota</taxon>
        <taxon>Desulfobaccia</taxon>
        <taxon>Desulfobaccales</taxon>
        <taxon>Desulfobaccaceae</taxon>
        <taxon>Desulfobacca</taxon>
    </lineage>
</organism>
<evidence type="ECO:0000256" key="1">
    <source>
        <dbReference type="ARBA" id="ARBA00001933"/>
    </source>
</evidence>
<comment type="catalytic activity">
    <reaction evidence="10">
        <text>(sulfur carrier)-H + L-cysteine = (sulfur carrier)-SH + L-alanine</text>
        <dbReference type="Rhea" id="RHEA:43892"/>
        <dbReference type="Rhea" id="RHEA-COMP:14737"/>
        <dbReference type="Rhea" id="RHEA-COMP:14739"/>
        <dbReference type="ChEBI" id="CHEBI:29917"/>
        <dbReference type="ChEBI" id="CHEBI:35235"/>
        <dbReference type="ChEBI" id="CHEBI:57972"/>
        <dbReference type="ChEBI" id="CHEBI:64428"/>
        <dbReference type="EC" id="2.8.1.7"/>
    </reaction>
</comment>
<keyword evidence="7" id="KW-0663">Pyridoxal phosphate</keyword>